<keyword evidence="2" id="KW-1185">Reference proteome</keyword>
<dbReference type="STRING" id="1612308.SAMN05444581_1113"/>
<evidence type="ECO:0000313" key="1">
    <source>
        <dbReference type="EMBL" id="SFK57819.1"/>
    </source>
</evidence>
<accession>A0A1I4AQ01</accession>
<reference evidence="1 2" key="1">
    <citation type="submission" date="2016-10" db="EMBL/GenBank/DDBJ databases">
        <authorList>
            <person name="de Groot N.N."/>
        </authorList>
    </citation>
    <scope>NUCLEOTIDE SEQUENCE [LARGE SCALE GENOMIC DNA]</scope>
    <source>
        <strain evidence="1 2">NE2</strain>
    </source>
</reference>
<dbReference type="SUPFAM" id="SSF55961">
    <property type="entry name" value="Bet v1-like"/>
    <property type="match status" value="1"/>
</dbReference>
<dbReference type="InterPro" id="IPR019587">
    <property type="entry name" value="Polyketide_cyclase/dehydratase"/>
</dbReference>
<dbReference type="Proteomes" id="UP000198755">
    <property type="component" value="Unassembled WGS sequence"/>
</dbReference>
<dbReference type="AlphaFoldDB" id="A0A1I4AQ01"/>
<sequence>MSAAMIALLVLLAGVGALALLISRRPDAFSVSRSVTIGAPPQVVFDNINELRKWDAWSPWAKLDPQATNSFTGPAAGVGASMAWAGNNQVGVGRMTITQSRPGEFVEMRLEFEKPMKAVNTVEFRLRPGAGGETKVSWTMMGANSFIGKAFGLVVDCDKMVGGQFEQGLASLKSVSEAPCRAERPA</sequence>
<dbReference type="InterPro" id="IPR023393">
    <property type="entry name" value="START-like_dom_sf"/>
</dbReference>
<dbReference type="CDD" id="cd07818">
    <property type="entry name" value="SRPBCC_1"/>
    <property type="match status" value="1"/>
</dbReference>
<dbReference type="EMBL" id="FOSN01000011">
    <property type="protein sequence ID" value="SFK57819.1"/>
    <property type="molecule type" value="Genomic_DNA"/>
</dbReference>
<dbReference type="Pfam" id="PF10604">
    <property type="entry name" value="Polyketide_cyc2"/>
    <property type="match status" value="1"/>
</dbReference>
<dbReference type="Gene3D" id="3.30.530.20">
    <property type="match status" value="1"/>
</dbReference>
<evidence type="ECO:0000313" key="2">
    <source>
        <dbReference type="Proteomes" id="UP000198755"/>
    </source>
</evidence>
<proteinExistence type="predicted"/>
<protein>
    <submittedName>
        <fullName evidence="1">Polyketide cyclase / dehydrase and lipid transport</fullName>
    </submittedName>
</protein>
<organism evidence="1 2">
    <name type="scientific">Methylocapsa palsarum</name>
    <dbReference type="NCBI Taxonomy" id="1612308"/>
    <lineage>
        <taxon>Bacteria</taxon>
        <taxon>Pseudomonadati</taxon>
        <taxon>Pseudomonadota</taxon>
        <taxon>Alphaproteobacteria</taxon>
        <taxon>Hyphomicrobiales</taxon>
        <taxon>Beijerinckiaceae</taxon>
        <taxon>Methylocapsa</taxon>
    </lineage>
</organism>
<name>A0A1I4AQ01_9HYPH</name>
<gene>
    <name evidence="1" type="ORF">SAMN05444581_1113</name>
</gene>
<dbReference type="RefSeq" id="WP_244532294.1">
    <property type="nucleotide sequence ID" value="NZ_FOSN01000011.1"/>
</dbReference>